<gene>
    <name evidence="3" type="ORF">tinsulaeT_11010</name>
</gene>
<evidence type="ECO:0000256" key="2">
    <source>
        <dbReference type="SAM" id="Phobius"/>
    </source>
</evidence>
<sequence>MLKGRFSAISFALIIHAAIIFLVSYNLVIPTQKKITPKAINSFLYIPPKPAPPSDPLADDIVEQQQQKKSQKIIDSDKQQTSKEAPEAPAEQTEKSTITQAPATKKQPETPPRTASKKALKFSAIQQLEHLRQQLDQKTIEQQSFEYSQKKSASIMNGQPEPIRHSTTQLSKEEKNEQATYQMSSDLKIIKGNDGTCFIKKDLSTVGIEGVTSVESFSCGQSKFDKSFKAHMKKVLKKLGK</sequence>
<evidence type="ECO:0000313" key="4">
    <source>
        <dbReference type="Proteomes" id="UP001157186"/>
    </source>
</evidence>
<evidence type="ECO:0000313" key="3">
    <source>
        <dbReference type="EMBL" id="GLX77761.1"/>
    </source>
</evidence>
<keyword evidence="2" id="KW-0472">Membrane</keyword>
<feature type="transmembrane region" description="Helical" evidence="2">
    <location>
        <begin position="6"/>
        <end position="28"/>
    </location>
</feature>
<dbReference type="RefSeq" id="WP_284243654.1">
    <property type="nucleotide sequence ID" value="NZ_BSST01000001.1"/>
</dbReference>
<keyword evidence="4" id="KW-1185">Reference proteome</keyword>
<name>A0ABQ6GSV6_9GAMM</name>
<protein>
    <recommendedName>
        <fullName evidence="5">Energy transducer TonB</fullName>
    </recommendedName>
</protein>
<organism evidence="3 4">
    <name type="scientific">Thalassotalea insulae</name>
    <dbReference type="NCBI Taxonomy" id="2056778"/>
    <lineage>
        <taxon>Bacteria</taxon>
        <taxon>Pseudomonadati</taxon>
        <taxon>Pseudomonadota</taxon>
        <taxon>Gammaproteobacteria</taxon>
        <taxon>Alteromonadales</taxon>
        <taxon>Colwelliaceae</taxon>
        <taxon>Thalassotalea</taxon>
    </lineage>
</organism>
<dbReference type="Proteomes" id="UP001157186">
    <property type="component" value="Unassembled WGS sequence"/>
</dbReference>
<keyword evidence="2" id="KW-1133">Transmembrane helix</keyword>
<feature type="region of interest" description="Disordered" evidence="1">
    <location>
        <begin position="145"/>
        <end position="179"/>
    </location>
</feature>
<reference evidence="3 4" key="1">
    <citation type="submission" date="2023-03" db="EMBL/GenBank/DDBJ databases">
        <title>Draft genome sequence of Thalassotalea insulae KCTC 62186T.</title>
        <authorList>
            <person name="Sawabe T."/>
        </authorList>
    </citation>
    <scope>NUCLEOTIDE SEQUENCE [LARGE SCALE GENOMIC DNA]</scope>
    <source>
        <strain evidence="3 4">KCTC 62186</strain>
    </source>
</reference>
<dbReference type="EMBL" id="BSST01000001">
    <property type="protein sequence ID" value="GLX77761.1"/>
    <property type="molecule type" value="Genomic_DNA"/>
</dbReference>
<evidence type="ECO:0008006" key="5">
    <source>
        <dbReference type="Google" id="ProtNLM"/>
    </source>
</evidence>
<accession>A0ABQ6GSV6</accession>
<proteinExistence type="predicted"/>
<feature type="region of interest" description="Disordered" evidence="1">
    <location>
        <begin position="51"/>
        <end position="118"/>
    </location>
</feature>
<evidence type="ECO:0000256" key="1">
    <source>
        <dbReference type="SAM" id="MobiDB-lite"/>
    </source>
</evidence>
<feature type="compositionally biased region" description="Polar residues" evidence="1">
    <location>
        <begin position="145"/>
        <end position="157"/>
    </location>
</feature>
<comment type="caution">
    <text evidence="3">The sequence shown here is derived from an EMBL/GenBank/DDBJ whole genome shotgun (WGS) entry which is preliminary data.</text>
</comment>
<feature type="compositionally biased region" description="Basic and acidic residues" evidence="1">
    <location>
        <begin position="72"/>
        <end position="86"/>
    </location>
</feature>
<keyword evidence="2" id="KW-0812">Transmembrane</keyword>